<keyword evidence="2" id="KW-1185">Reference proteome</keyword>
<sequence length="90" mass="10732">MPLKTVVERSYPISRRFLTSLRRRTPGSSCFFSWLIRIPIPILAGSCPIFHNKNKHIEINHYIRKNRRMEKHRLEFCPSENQLTNILTKP</sequence>
<comment type="caution">
    <text evidence="1">The sequence shown here is derived from an EMBL/GenBank/DDBJ whole genome shotgun (WGS) entry which is preliminary data.</text>
</comment>
<dbReference type="EMBL" id="JBBWWR010000007">
    <property type="protein sequence ID" value="KAK8963487.1"/>
    <property type="molecule type" value="Genomic_DNA"/>
</dbReference>
<gene>
    <name evidence="1" type="ORF">KSP40_PGU017772</name>
</gene>
<proteinExistence type="predicted"/>
<reference evidence="1 2" key="1">
    <citation type="journal article" date="2022" name="Nat. Plants">
        <title>Genomes of leafy and leafless Platanthera orchids illuminate the evolution of mycoheterotrophy.</title>
        <authorList>
            <person name="Li M.H."/>
            <person name="Liu K.W."/>
            <person name="Li Z."/>
            <person name="Lu H.C."/>
            <person name="Ye Q.L."/>
            <person name="Zhang D."/>
            <person name="Wang J.Y."/>
            <person name="Li Y.F."/>
            <person name="Zhong Z.M."/>
            <person name="Liu X."/>
            <person name="Yu X."/>
            <person name="Liu D.K."/>
            <person name="Tu X.D."/>
            <person name="Liu B."/>
            <person name="Hao Y."/>
            <person name="Liao X.Y."/>
            <person name="Jiang Y.T."/>
            <person name="Sun W.H."/>
            <person name="Chen J."/>
            <person name="Chen Y.Q."/>
            <person name="Ai Y."/>
            <person name="Zhai J.W."/>
            <person name="Wu S.S."/>
            <person name="Zhou Z."/>
            <person name="Hsiao Y.Y."/>
            <person name="Wu W.L."/>
            <person name="Chen Y.Y."/>
            <person name="Lin Y.F."/>
            <person name="Hsu J.L."/>
            <person name="Li C.Y."/>
            <person name="Wang Z.W."/>
            <person name="Zhao X."/>
            <person name="Zhong W.Y."/>
            <person name="Ma X.K."/>
            <person name="Ma L."/>
            <person name="Huang J."/>
            <person name="Chen G.Z."/>
            <person name="Huang M.Z."/>
            <person name="Huang L."/>
            <person name="Peng D.H."/>
            <person name="Luo Y.B."/>
            <person name="Zou S.Q."/>
            <person name="Chen S.P."/>
            <person name="Lan S."/>
            <person name="Tsai W.C."/>
            <person name="Van de Peer Y."/>
            <person name="Liu Z.J."/>
        </authorList>
    </citation>
    <scope>NUCLEOTIDE SEQUENCE [LARGE SCALE GENOMIC DNA]</scope>
    <source>
        <strain evidence="1">Lor288</strain>
    </source>
</reference>
<evidence type="ECO:0000313" key="2">
    <source>
        <dbReference type="Proteomes" id="UP001412067"/>
    </source>
</evidence>
<organism evidence="1 2">
    <name type="scientific">Platanthera guangdongensis</name>
    <dbReference type="NCBI Taxonomy" id="2320717"/>
    <lineage>
        <taxon>Eukaryota</taxon>
        <taxon>Viridiplantae</taxon>
        <taxon>Streptophyta</taxon>
        <taxon>Embryophyta</taxon>
        <taxon>Tracheophyta</taxon>
        <taxon>Spermatophyta</taxon>
        <taxon>Magnoliopsida</taxon>
        <taxon>Liliopsida</taxon>
        <taxon>Asparagales</taxon>
        <taxon>Orchidaceae</taxon>
        <taxon>Orchidoideae</taxon>
        <taxon>Orchideae</taxon>
        <taxon>Orchidinae</taxon>
        <taxon>Platanthera</taxon>
    </lineage>
</organism>
<accession>A0ABR2MHZ2</accession>
<evidence type="ECO:0000313" key="1">
    <source>
        <dbReference type="EMBL" id="KAK8963487.1"/>
    </source>
</evidence>
<name>A0ABR2MHZ2_9ASPA</name>
<dbReference type="Proteomes" id="UP001412067">
    <property type="component" value="Unassembled WGS sequence"/>
</dbReference>
<protein>
    <submittedName>
        <fullName evidence="1">Uncharacterized protein</fullName>
    </submittedName>
</protein>